<dbReference type="EMBL" id="MTKT01005965">
    <property type="protein sequence ID" value="OWM63528.1"/>
    <property type="molecule type" value="Genomic_DNA"/>
</dbReference>
<dbReference type="Proteomes" id="UP000197138">
    <property type="component" value="Unassembled WGS sequence"/>
</dbReference>
<sequence>MLLFPKLNRRLFLLVLTTLSVVVSTICILQGEVWERLQLVFELTSYASSCMAMCALLIYTLELFPTCVRNSALSMVRQANVLGRRAFSPVLVEAGGASGGALSYGSKILATRYHWDQWNPFLQ</sequence>
<accession>A0A218VTL0</accession>
<keyword evidence="1" id="KW-1133">Transmembrane helix</keyword>
<name>A0A218VTL0_PUNGR</name>
<comment type="caution">
    <text evidence="2">The sequence shown here is derived from an EMBL/GenBank/DDBJ whole genome shotgun (WGS) entry which is preliminary data.</text>
</comment>
<evidence type="ECO:0000313" key="3">
    <source>
        <dbReference type="Proteomes" id="UP000197138"/>
    </source>
</evidence>
<proteinExistence type="predicted"/>
<evidence type="ECO:0000256" key="1">
    <source>
        <dbReference type="SAM" id="Phobius"/>
    </source>
</evidence>
<protein>
    <submittedName>
        <fullName evidence="2">Uncharacterized protein</fullName>
    </submittedName>
</protein>
<feature type="transmembrane region" description="Helical" evidence="1">
    <location>
        <begin position="43"/>
        <end position="61"/>
    </location>
</feature>
<gene>
    <name evidence="2" type="ORF">CDL15_Pgr019478</name>
</gene>
<reference evidence="3" key="1">
    <citation type="journal article" date="2017" name="Plant J.">
        <title>The pomegranate (Punica granatum L.) genome and the genomics of punicalagin biosynthesis.</title>
        <authorList>
            <person name="Qin G."/>
            <person name="Xu C."/>
            <person name="Ming R."/>
            <person name="Tang H."/>
            <person name="Guyot R."/>
            <person name="Kramer E.M."/>
            <person name="Hu Y."/>
            <person name="Yi X."/>
            <person name="Qi Y."/>
            <person name="Xu X."/>
            <person name="Gao Z."/>
            <person name="Pan H."/>
            <person name="Jian J."/>
            <person name="Tian Y."/>
            <person name="Yue Z."/>
            <person name="Xu Y."/>
        </authorList>
    </citation>
    <scope>NUCLEOTIDE SEQUENCE [LARGE SCALE GENOMIC DNA]</scope>
    <source>
        <strain evidence="3">cv. Dabenzi</strain>
    </source>
</reference>
<feature type="transmembrane region" description="Helical" evidence="1">
    <location>
        <begin position="12"/>
        <end position="31"/>
    </location>
</feature>
<evidence type="ECO:0000313" key="2">
    <source>
        <dbReference type="EMBL" id="OWM63528.1"/>
    </source>
</evidence>
<organism evidence="2 3">
    <name type="scientific">Punica granatum</name>
    <name type="common">Pomegranate</name>
    <dbReference type="NCBI Taxonomy" id="22663"/>
    <lineage>
        <taxon>Eukaryota</taxon>
        <taxon>Viridiplantae</taxon>
        <taxon>Streptophyta</taxon>
        <taxon>Embryophyta</taxon>
        <taxon>Tracheophyta</taxon>
        <taxon>Spermatophyta</taxon>
        <taxon>Magnoliopsida</taxon>
        <taxon>eudicotyledons</taxon>
        <taxon>Gunneridae</taxon>
        <taxon>Pentapetalae</taxon>
        <taxon>rosids</taxon>
        <taxon>malvids</taxon>
        <taxon>Myrtales</taxon>
        <taxon>Lythraceae</taxon>
        <taxon>Punica</taxon>
    </lineage>
</organism>
<keyword evidence="1" id="KW-0472">Membrane</keyword>
<dbReference type="AlphaFoldDB" id="A0A218VTL0"/>
<keyword evidence="1" id="KW-0812">Transmembrane</keyword>